<name>A0A650CPP5_9CREN</name>
<feature type="transmembrane region" description="Helical" evidence="1">
    <location>
        <begin position="76"/>
        <end position="94"/>
    </location>
</feature>
<evidence type="ECO:0000256" key="1">
    <source>
        <dbReference type="SAM" id="Phobius"/>
    </source>
</evidence>
<keyword evidence="1" id="KW-1133">Transmembrane helix</keyword>
<feature type="transmembrane region" description="Helical" evidence="1">
    <location>
        <begin position="185"/>
        <end position="204"/>
    </location>
</feature>
<keyword evidence="3" id="KW-1185">Reference proteome</keyword>
<gene>
    <name evidence="2" type="ORF">D1868_06975</name>
</gene>
<dbReference type="EMBL" id="CP045483">
    <property type="protein sequence ID" value="QGR19758.1"/>
    <property type="molecule type" value="Genomic_DNA"/>
</dbReference>
<feature type="transmembrane region" description="Helical" evidence="1">
    <location>
        <begin position="434"/>
        <end position="460"/>
    </location>
</feature>
<accession>A0A650CPP5</accession>
<keyword evidence="1" id="KW-0812">Transmembrane</keyword>
<dbReference type="OrthoDB" id="44253at2157"/>
<protein>
    <submittedName>
        <fullName evidence="2">Uncharacterized protein</fullName>
    </submittedName>
</protein>
<reference evidence="2 3" key="1">
    <citation type="submission" date="2019-10" db="EMBL/GenBank/DDBJ databases">
        <title>Genome Sequences from Six Type Strain Members of the Archaeal Family Sulfolobaceae: Acidianus ambivalens, Acidianus infernus, Metallosphaera prunae, Stygiolobus azoricus, Sulfolobus metallicus, and Sulfurisphaera ohwakuensis.</title>
        <authorList>
            <person name="Counts J.A."/>
            <person name="Kelly R.M."/>
        </authorList>
    </citation>
    <scope>NUCLEOTIDE SEQUENCE [LARGE SCALE GENOMIC DNA]</scope>
    <source>
        <strain evidence="2 3">FC6</strain>
    </source>
</reference>
<dbReference type="KEGG" id="sazo:D1868_06975"/>
<feature type="transmembrane region" description="Helical" evidence="1">
    <location>
        <begin position="316"/>
        <end position="334"/>
    </location>
</feature>
<feature type="transmembrane region" description="Helical" evidence="1">
    <location>
        <begin position="392"/>
        <end position="422"/>
    </location>
</feature>
<feature type="transmembrane region" description="Helical" evidence="1">
    <location>
        <begin position="340"/>
        <end position="357"/>
    </location>
</feature>
<dbReference type="GeneID" id="42798802"/>
<feature type="transmembrane region" description="Helical" evidence="1">
    <location>
        <begin position="161"/>
        <end position="178"/>
    </location>
</feature>
<feature type="transmembrane region" description="Helical" evidence="1">
    <location>
        <begin position="229"/>
        <end position="257"/>
    </location>
</feature>
<feature type="transmembrane region" description="Helical" evidence="1">
    <location>
        <begin position="7"/>
        <end position="32"/>
    </location>
</feature>
<dbReference type="Proteomes" id="UP000423396">
    <property type="component" value="Chromosome"/>
</dbReference>
<sequence>MKREILAIALFLASLLPFKYFIPLALILLGFLKLEKEWKILPVVSILTFTVSFFLDYTRENAVLLTLILPLILVKYDRLVSSILFSLSVAFLPFGTEDYIILFLTSILLAGIDYRGTIISGIFLFIISAFGYPYSNLAYFYLVFGVISAVLQDKIVIKKEYYLSLGAVLFPLLYHYTIPSILLSLGFGMFFPFSIVLSAIMFFIEGVKDGLWLIPTIILPYVFKRWRSVISFSLISAGLSWFSVIFPPLLLFLFLVYRIEKRSLMISSILLLLLSVYFTLSGIYNVLLYSTIASIISSAVLISSFNSRRVKISHNLILPGIIGIVVVSSILSIIEYNYTFAYLALLTSSIYFSYVSYKRNFSQFLLLIVLSFISRYPFISLSGYRLKDEVNIAVITVTLMIAIFHTSLVYSLVALSASLAYLMQNFRIPRIFSYIPPVAIIFSLDLTRVLLSLLVVISGYLIGRKVYFIGLIYEISLAFSLLYILKLI</sequence>
<proteinExistence type="predicted"/>
<evidence type="ECO:0000313" key="3">
    <source>
        <dbReference type="Proteomes" id="UP000423396"/>
    </source>
</evidence>
<feature type="transmembrane region" description="Helical" evidence="1">
    <location>
        <begin position="286"/>
        <end position="304"/>
    </location>
</feature>
<dbReference type="AlphaFoldDB" id="A0A650CPP5"/>
<feature type="transmembrane region" description="Helical" evidence="1">
    <location>
        <begin position="364"/>
        <end position="386"/>
    </location>
</feature>
<dbReference type="RefSeq" id="WP_156006853.1">
    <property type="nucleotide sequence ID" value="NZ_CP045483.1"/>
</dbReference>
<feature type="transmembrane region" description="Helical" evidence="1">
    <location>
        <begin position="264"/>
        <end position="280"/>
    </location>
</feature>
<organism evidence="2 3">
    <name type="scientific">Stygiolobus azoricus</name>
    <dbReference type="NCBI Taxonomy" id="41675"/>
    <lineage>
        <taxon>Archaea</taxon>
        <taxon>Thermoproteota</taxon>
        <taxon>Thermoprotei</taxon>
        <taxon>Sulfolobales</taxon>
        <taxon>Sulfolobaceae</taxon>
        <taxon>Stygiolobus</taxon>
    </lineage>
</organism>
<keyword evidence="1" id="KW-0472">Membrane</keyword>
<feature type="transmembrane region" description="Helical" evidence="1">
    <location>
        <begin position="466"/>
        <end position="485"/>
    </location>
</feature>
<evidence type="ECO:0000313" key="2">
    <source>
        <dbReference type="EMBL" id="QGR19758.1"/>
    </source>
</evidence>